<protein>
    <submittedName>
        <fullName evidence="2">CRISPR-associated protein (Cas Csd1)</fullName>
    </submittedName>
</protein>
<keyword evidence="3" id="KW-1185">Reference proteome</keyword>
<evidence type="ECO:0000313" key="2">
    <source>
        <dbReference type="EMBL" id="KKO19286.1"/>
    </source>
</evidence>
<dbReference type="EMBL" id="LAQJ01000202">
    <property type="protein sequence ID" value="KKO19286.1"/>
    <property type="molecule type" value="Genomic_DNA"/>
</dbReference>
<gene>
    <name evidence="2" type="ORF">BROFUL_02000</name>
</gene>
<feature type="region of interest" description="Disordered" evidence="1">
    <location>
        <begin position="598"/>
        <end position="618"/>
    </location>
</feature>
<organism evidence="2 3">
    <name type="scientific">Candidatus Brocadia fulgida</name>
    <dbReference type="NCBI Taxonomy" id="380242"/>
    <lineage>
        <taxon>Bacteria</taxon>
        <taxon>Pseudomonadati</taxon>
        <taxon>Planctomycetota</taxon>
        <taxon>Candidatus Brocadiia</taxon>
        <taxon>Candidatus Brocadiales</taxon>
        <taxon>Candidatus Brocadiaceae</taxon>
        <taxon>Candidatus Brocadia</taxon>
    </lineage>
</organism>
<reference evidence="2 3" key="1">
    <citation type="journal article" date="2013" name="BMC Microbiol.">
        <title>Identification of the type II cytochrome c maturation pathway in anammox bacteria by comparative genomics.</title>
        <authorList>
            <person name="Ferousi C."/>
            <person name="Speth D.R."/>
            <person name="Reimann J."/>
            <person name="Op den Camp H.J."/>
            <person name="Allen J.W."/>
            <person name="Keltjens J.T."/>
            <person name="Jetten M.S."/>
        </authorList>
    </citation>
    <scope>NUCLEOTIDE SEQUENCE [LARGE SCALE GENOMIC DNA]</scope>
    <source>
        <strain evidence="2">RU1</strain>
    </source>
</reference>
<accession>A0A0M2UWE2</accession>
<dbReference type="Proteomes" id="UP000034954">
    <property type="component" value="Unassembled WGS sequence"/>
</dbReference>
<dbReference type="Pfam" id="PF09709">
    <property type="entry name" value="Cas_Csd1"/>
    <property type="match status" value="1"/>
</dbReference>
<evidence type="ECO:0000256" key="1">
    <source>
        <dbReference type="SAM" id="MobiDB-lite"/>
    </source>
</evidence>
<proteinExistence type="predicted"/>
<dbReference type="AlphaFoldDB" id="A0A0M2UWE2"/>
<evidence type="ECO:0000313" key="3">
    <source>
        <dbReference type="Proteomes" id="UP000034954"/>
    </source>
</evidence>
<name>A0A0M2UWE2_9BACT</name>
<dbReference type="InterPro" id="IPR010144">
    <property type="entry name" value="CRISPR-assoc_prot_Csd1-typ"/>
</dbReference>
<sequence>MLEELLRIADDNGLTGHESFRERKVHWFIDLDVDGNYLSFSPTTAGWKNKDERGKRYKTPVNLYCQAENGEIKSVCTNQHNWLPDFLTYPANELYPRGVDGGQLINDKKRKESWKLMFGARKKLPNNNILYAITQFLKSRPKFPVANLPEDGRDKLLKRFSDGYERISFRVNGKIGLLDKDILDWWAHKIESTRNEVLSLLPDGKDFILPDSGKLTEFFPVVFNNIPFASFDKEPFISYGLGKQTTPLRIETAEKSAAALNRMLADENYNIVMGDITAVFWAKNNDSVNSTGFVSLISKNDTLEVKDFFNNIWGHRQPSIEESNFYAVLLAPKRGRFSIYSWHTETLKEAEEKIKSYFQAIVMPLNGEDTTFSISELAGVTVRKPKKGQPAKPLPNTYISLFETALFGFLVPYKLFKTVLIRQGVEMAKGAEEKDFEKRLAARTAVIKLFFKTTKGGDTMEQKRHDVEKSPGYLCGRLLAMLDKIHSVAHQQSGGTNNSPANRVYSVASKTPAMIFPRLCNLARHHLRKMPPGLAYNLEFGIPKDKRKDGVDEDWEGLARLCARLQETSSQEFPRMLSLEDQGRFAIGFYYERERCKKMPETKGKEDTNQDAKEESNE</sequence>
<comment type="caution">
    <text evidence="2">The sequence shown here is derived from an EMBL/GenBank/DDBJ whole genome shotgun (WGS) entry which is preliminary data.</text>
</comment>